<keyword evidence="6" id="KW-0812">Transmembrane</keyword>
<evidence type="ECO:0008006" key="16">
    <source>
        <dbReference type="Google" id="ProtNLM"/>
    </source>
</evidence>
<dbReference type="GO" id="GO:0005506">
    <property type="term" value="F:iron ion binding"/>
    <property type="evidence" value="ECO:0007669"/>
    <property type="project" value="InterPro"/>
</dbReference>
<evidence type="ECO:0000256" key="6">
    <source>
        <dbReference type="ARBA" id="ARBA00022692"/>
    </source>
</evidence>
<dbReference type="PANTHER" id="PTHR24305">
    <property type="entry name" value="CYTOCHROME P450"/>
    <property type="match status" value="1"/>
</dbReference>
<keyword evidence="15" id="KW-1185">Reference proteome</keyword>
<keyword evidence="12" id="KW-0472">Membrane</keyword>
<dbReference type="EMBL" id="JAACJM010000217">
    <property type="protein sequence ID" value="KAF5337476.1"/>
    <property type="molecule type" value="Genomic_DNA"/>
</dbReference>
<dbReference type="GO" id="GO:0016020">
    <property type="term" value="C:membrane"/>
    <property type="evidence" value="ECO:0007669"/>
    <property type="project" value="UniProtKB-SubCell"/>
</dbReference>
<dbReference type="Pfam" id="PF00067">
    <property type="entry name" value="p450"/>
    <property type="match status" value="1"/>
</dbReference>
<comment type="similarity">
    <text evidence="4">Belongs to the cytochrome P450 family.</text>
</comment>
<evidence type="ECO:0000256" key="2">
    <source>
        <dbReference type="ARBA" id="ARBA00004370"/>
    </source>
</evidence>
<evidence type="ECO:0000256" key="10">
    <source>
        <dbReference type="ARBA" id="ARBA00023004"/>
    </source>
</evidence>
<dbReference type="SUPFAM" id="SSF48264">
    <property type="entry name" value="Cytochrome P450"/>
    <property type="match status" value="1"/>
</dbReference>
<dbReference type="Proteomes" id="UP000559256">
    <property type="component" value="Unassembled WGS sequence"/>
</dbReference>
<keyword evidence="10" id="KW-0408">Iron</keyword>
<dbReference type="OrthoDB" id="1470350at2759"/>
<evidence type="ECO:0000256" key="8">
    <source>
        <dbReference type="ARBA" id="ARBA00022989"/>
    </source>
</evidence>
<evidence type="ECO:0000256" key="7">
    <source>
        <dbReference type="ARBA" id="ARBA00022723"/>
    </source>
</evidence>
<evidence type="ECO:0000256" key="3">
    <source>
        <dbReference type="ARBA" id="ARBA00004721"/>
    </source>
</evidence>
<comment type="subcellular location">
    <subcellularLocation>
        <location evidence="2">Membrane</location>
    </subcellularLocation>
</comment>
<keyword evidence="5" id="KW-0349">Heme</keyword>
<protein>
    <recommendedName>
        <fullName evidence="16">Cytochrome P450</fullName>
    </recommendedName>
</protein>
<dbReference type="InterPro" id="IPR036396">
    <property type="entry name" value="Cyt_P450_sf"/>
</dbReference>
<dbReference type="Gene3D" id="1.10.630.10">
    <property type="entry name" value="Cytochrome P450"/>
    <property type="match status" value="1"/>
</dbReference>
<comment type="cofactor">
    <cofactor evidence="1">
        <name>heme</name>
        <dbReference type="ChEBI" id="CHEBI:30413"/>
    </cofactor>
</comment>
<evidence type="ECO:0000256" key="4">
    <source>
        <dbReference type="ARBA" id="ARBA00010617"/>
    </source>
</evidence>
<dbReference type="InterPro" id="IPR050121">
    <property type="entry name" value="Cytochrome_P450_monoxygenase"/>
</dbReference>
<sequence>MLLLLLALLTFLAYIFFPFLTLIYRQARSPLRHLNGPPSKSWFMGNLVEMHDQENSFLIEEWQEQYGSTFTYRGFVRGCRLMTTDPLAVAHILGNAYTYPKPDFVRDSLATMAAGHDGLLTTEGEQHRKQRKILTPAFTHSHIKSLTPIFWEMAEKLRDIWLEKSAVPLARVDALSWLSRATLDVIGLAGFGYAFNSLDSESSSESSKDELANAFSVIFSTARKFRVMTILQVWFPFFRRFRRNSRTMVQAQATMHRIGMMLVERATAEAEAEKDKPVSNDILSVLVRSNSSSTSPSQQMSTKEILSQISTFIAAGHETTSSALTWCLYALSQNPQVQTKLRAALHAIPSSSATVSSNSNSNSNASPISSPSSTQSSLTDAILKCEYLDWVVREALRVHAPVTSTMRVCMRDGGDEIPVSTCNGEEKGSSGSLRGGFKDKYGIQRSSIRVNKWDIISIPIAAINRNVEVWGEDARVFRPERWASPPLQAKAIPGLYANILTFLNGNPLDGNRACIGYKFALMDALNAWATAIYSIRRIANSEIESYLHFNS</sequence>
<comment type="pathway">
    <text evidence="3">Secondary metabolite biosynthesis; terpenoid biosynthesis.</text>
</comment>
<keyword evidence="7" id="KW-0479">Metal-binding</keyword>
<gene>
    <name evidence="14" type="ORF">D9758_013586</name>
</gene>
<dbReference type="GO" id="GO:0004497">
    <property type="term" value="F:monooxygenase activity"/>
    <property type="evidence" value="ECO:0007669"/>
    <property type="project" value="UniProtKB-KW"/>
</dbReference>
<evidence type="ECO:0000256" key="12">
    <source>
        <dbReference type="ARBA" id="ARBA00023136"/>
    </source>
</evidence>
<evidence type="ECO:0000256" key="13">
    <source>
        <dbReference type="SAM" id="MobiDB-lite"/>
    </source>
</evidence>
<dbReference type="InterPro" id="IPR001128">
    <property type="entry name" value="Cyt_P450"/>
</dbReference>
<dbReference type="GO" id="GO:0020037">
    <property type="term" value="F:heme binding"/>
    <property type="evidence" value="ECO:0007669"/>
    <property type="project" value="InterPro"/>
</dbReference>
<dbReference type="PANTHER" id="PTHR24305:SF166">
    <property type="entry name" value="CYTOCHROME P450 12A4, MITOCHONDRIAL-RELATED"/>
    <property type="match status" value="1"/>
</dbReference>
<accession>A0A8H5C992</accession>
<dbReference type="GO" id="GO:0016705">
    <property type="term" value="F:oxidoreductase activity, acting on paired donors, with incorporation or reduction of molecular oxygen"/>
    <property type="evidence" value="ECO:0007669"/>
    <property type="project" value="InterPro"/>
</dbReference>
<reference evidence="14 15" key="1">
    <citation type="journal article" date="2020" name="ISME J.">
        <title>Uncovering the hidden diversity of litter-decomposition mechanisms in mushroom-forming fungi.</title>
        <authorList>
            <person name="Floudas D."/>
            <person name="Bentzer J."/>
            <person name="Ahren D."/>
            <person name="Johansson T."/>
            <person name="Persson P."/>
            <person name="Tunlid A."/>
        </authorList>
    </citation>
    <scope>NUCLEOTIDE SEQUENCE [LARGE SCALE GENOMIC DNA]</scope>
    <source>
        <strain evidence="14 15">CBS 291.85</strain>
    </source>
</reference>
<comment type="caution">
    <text evidence="14">The sequence shown here is derived from an EMBL/GenBank/DDBJ whole genome shotgun (WGS) entry which is preliminary data.</text>
</comment>
<keyword evidence="9" id="KW-0560">Oxidoreductase</keyword>
<dbReference type="AlphaFoldDB" id="A0A8H5C992"/>
<evidence type="ECO:0000313" key="15">
    <source>
        <dbReference type="Proteomes" id="UP000559256"/>
    </source>
</evidence>
<feature type="region of interest" description="Disordered" evidence="13">
    <location>
        <begin position="352"/>
        <end position="375"/>
    </location>
</feature>
<evidence type="ECO:0000256" key="11">
    <source>
        <dbReference type="ARBA" id="ARBA00023033"/>
    </source>
</evidence>
<evidence type="ECO:0000256" key="1">
    <source>
        <dbReference type="ARBA" id="ARBA00001971"/>
    </source>
</evidence>
<organism evidence="14 15">
    <name type="scientific">Tetrapyrgos nigripes</name>
    <dbReference type="NCBI Taxonomy" id="182062"/>
    <lineage>
        <taxon>Eukaryota</taxon>
        <taxon>Fungi</taxon>
        <taxon>Dikarya</taxon>
        <taxon>Basidiomycota</taxon>
        <taxon>Agaricomycotina</taxon>
        <taxon>Agaricomycetes</taxon>
        <taxon>Agaricomycetidae</taxon>
        <taxon>Agaricales</taxon>
        <taxon>Marasmiineae</taxon>
        <taxon>Marasmiaceae</taxon>
        <taxon>Tetrapyrgos</taxon>
    </lineage>
</organism>
<keyword evidence="11" id="KW-0503">Monooxygenase</keyword>
<evidence type="ECO:0000256" key="5">
    <source>
        <dbReference type="ARBA" id="ARBA00022617"/>
    </source>
</evidence>
<evidence type="ECO:0000256" key="9">
    <source>
        <dbReference type="ARBA" id="ARBA00023002"/>
    </source>
</evidence>
<dbReference type="PRINTS" id="PR00385">
    <property type="entry name" value="P450"/>
</dbReference>
<keyword evidence="8" id="KW-1133">Transmembrane helix</keyword>
<name>A0A8H5C992_9AGAR</name>
<evidence type="ECO:0000313" key="14">
    <source>
        <dbReference type="EMBL" id="KAF5337476.1"/>
    </source>
</evidence>
<proteinExistence type="inferred from homology"/>